<dbReference type="Pfam" id="PF04030">
    <property type="entry name" value="ALO"/>
    <property type="match status" value="1"/>
</dbReference>
<evidence type="ECO:0000256" key="2">
    <source>
        <dbReference type="ARBA" id="ARBA00023002"/>
    </source>
</evidence>
<dbReference type="InterPro" id="IPR016167">
    <property type="entry name" value="FAD-bd_PCMH_sub1"/>
</dbReference>
<name>A0ABW9XKV9_9BACL</name>
<evidence type="ECO:0000313" key="4">
    <source>
        <dbReference type="EMBL" id="NBD23196.1"/>
    </source>
</evidence>
<dbReference type="InterPro" id="IPR006094">
    <property type="entry name" value="Oxid_FAD_bind_N"/>
</dbReference>
<dbReference type="Gene3D" id="3.30.465.10">
    <property type="match status" value="1"/>
</dbReference>
<dbReference type="InterPro" id="IPR016171">
    <property type="entry name" value="Vanillyl_alc_oxidase_C-sub2"/>
</dbReference>
<gene>
    <name evidence="4" type="ORF">GT019_04870</name>
</gene>
<proteinExistence type="predicted"/>
<dbReference type="Gene3D" id="3.30.70.2520">
    <property type="match status" value="1"/>
</dbReference>
<keyword evidence="2" id="KW-0560">Oxidoreductase</keyword>
<feature type="domain" description="FAD-binding PCMH-type" evidence="3">
    <location>
        <begin position="11"/>
        <end position="177"/>
    </location>
</feature>
<evidence type="ECO:0000256" key="1">
    <source>
        <dbReference type="ARBA" id="ARBA00022630"/>
    </source>
</evidence>
<keyword evidence="5" id="KW-1185">Reference proteome</keyword>
<dbReference type="PANTHER" id="PTHR43762">
    <property type="entry name" value="L-GULONOLACTONE OXIDASE"/>
    <property type="match status" value="1"/>
</dbReference>
<dbReference type="InterPro" id="IPR007173">
    <property type="entry name" value="ALO_C"/>
</dbReference>
<dbReference type="InterPro" id="IPR016169">
    <property type="entry name" value="FAD-bd_PCMH_sub2"/>
</dbReference>
<keyword evidence="1" id="KW-0285">Flavoprotein</keyword>
<dbReference type="Pfam" id="PF01565">
    <property type="entry name" value="FAD_binding_4"/>
    <property type="match status" value="1"/>
</dbReference>
<dbReference type="PANTHER" id="PTHR43762:SF1">
    <property type="entry name" value="D-ARABINONO-1,4-LACTONE OXIDASE"/>
    <property type="match status" value="1"/>
</dbReference>
<dbReference type="InterPro" id="IPR016166">
    <property type="entry name" value="FAD-bd_PCMH"/>
</dbReference>
<reference evidence="4 5" key="1">
    <citation type="submission" date="2020-01" db="EMBL/GenBank/DDBJ databases">
        <title>Paenibacillus soybeanensis sp. nov. isolated from the nodules of soybean (Glycine max(L.) Merr).</title>
        <authorList>
            <person name="Wang H."/>
        </authorList>
    </citation>
    <scope>NUCLEOTIDE SEQUENCE [LARGE SCALE GENOMIC DNA]</scope>
    <source>
        <strain evidence="4 5">T1</strain>
    </source>
</reference>
<dbReference type="Gene3D" id="3.30.43.10">
    <property type="entry name" value="Uridine Diphospho-n-acetylenolpyruvylglucosamine Reductase, domain 2"/>
    <property type="match status" value="1"/>
</dbReference>
<dbReference type="InterPro" id="IPR036318">
    <property type="entry name" value="FAD-bd_PCMH-like_sf"/>
</dbReference>
<sequence length="423" mass="46443">MEQQRNWAGNYTYGASEIHIPDSLEQVQDLVARSERLKVLGTRHSFNDIADTTGAHVSLQKLSRVIALDRVRNTVTVEAGIRYGDLCAYLQDNGRALHNLASLPHITVAGACASATHGSGVRNGNLATAVRSLEVVQGNGETVVFSRGDEDGRFDGAAVGLGGLGVVTKLTLDVVPAFEMTQQVYEDLPLAQLESNAEAILAGGYSVSLFTDWKQPAFNQVWVKTKHAGDADAGVLPELFGAKPARENLHPVPGHSAENCSEQLGVPGPWHERLPHFRMAFTPSAGEELQSEYFVPRERAYEALLAIDRLRDAISPLLYTSEVRTIAADGFWMSPCYRQDSVAIHFTWKPEWAAVQAVLPLIEEGLAPFGARPHWAKLFTMAPARVQSLYEKRPEFVRLLEDSDPNGKFRNGFLLKYIAENAV</sequence>
<evidence type="ECO:0000313" key="5">
    <source>
        <dbReference type="Proteomes" id="UP000665561"/>
    </source>
</evidence>
<dbReference type="Gene3D" id="3.30.70.2530">
    <property type="match status" value="1"/>
</dbReference>
<dbReference type="InterPro" id="IPR010031">
    <property type="entry name" value="FAD_lactone_oxidase-like"/>
</dbReference>
<organism evidence="4 5">
    <name type="scientific">Paenibacillus glycinis</name>
    <dbReference type="NCBI Taxonomy" id="2697035"/>
    <lineage>
        <taxon>Bacteria</taxon>
        <taxon>Bacillati</taxon>
        <taxon>Bacillota</taxon>
        <taxon>Bacilli</taxon>
        <taxon>Bacillales</taxon>
        <taxon>Paenibacillaceae</taxon>
        <taxon>Paenibacillus</taxon>
    </lineage>
</organism>
<comment type="caution">
    <text evidence="4">The sequence shown here is derived from an EMBL/GenBank/DDBJ whole genome shotgun (WGS) entry which is preliminary data.</text>
</comment>
<accession>A0ABW9XKV9</accession>
<protein>
    <submittedName>
        <fullName evidence="4">FAD-binding protein</fullName>
    </submittedName>
</protein>
<dbReference type="SUPFAM" id="SSF56176">
    <property type="entry name" value="FAD-binding/transporter-associated domain-like"/>
    <property type="match status" value="1"/>
</dbReference>
<dbReference type="Proteomes" id="UP000665561">
    <property type="component" value="Unassembled WGS sequence"/>
</dbReference>
<dbReference type="EMBL" id="JAAAMV010000002">
    <property type="protein sequence ID" value="NBD23196.1"/>
    <property type="molecule type" value="Genomic_DNA"/>
</dbReference>
<dbReference type="RefSeq" id="WP_161741628.1">
    <property type="nucleotide sequence ID" value="NZ_JAAAMV010000002.1"/>
</dbReference>
<dbReference type="PROSITE" id="PS51387">
    <property type="entry name" value="FAD_PCMH"/>
    <property type="match status" value="1"/>
</dbReference>
<dbReference type="Gene3D" id="1.10.45.10">
    <property type="entry name" value="Vanillyl-alcohol Oxidase, Chain A, domain 4"/>
    <property type="match status" value="1"/>
</dbReference>
<evidence type="ECO:0000259" key="3">
    <source>
        <dbReference type="PROSITE" id="PS51387"/>
    </source>
</evidence>
<dbReference type="PIRSF" id="PIRSF000136">
    <property type="entry name" value="LGO_GLO"/>
    <property type="match status" value="1"/>
</dbReference>